<dbReference type="EMBL" id="VCQU01000020">
    <property type="protein sequence ID" value="NMN99585.1"/>
    <property type="molecule type" value="Genomic_DNA"/>
</dbReference>
<dbReference type="InterPro" id="IPR003382">
    <property type="entry name" value="Flavoprotein"/>
</dbReference>
<keyword evidence="2 7" id="KW-0285">Flavoprotein</keyword>
<feature type="binding site" evidence="7">
    <location>
        <begin position="88"/>
        <end position="91"/>
    </location>
    <ligand>
        <name>FMN</name>
        <dbReference type="ChEBI" id="CHEBI:58210"/>
    </ligand>
</feature>
<dbReference type="SUPFAM" id="SSF52507">
    <property type="entry name" value="Homo-oligomeric flavin-containing Cys decarboxylases, HFCD"/>
    <property type="match status" value="1"/>
</dbReference>
<reference evidence="9 10" key="1">
    <citation type="submission" date="2019-05" db="EMBL/GenBank/DDBJ databases">
        <authorList>
            <person name="Lee S.D."/>
        </authorList>
    </citation>
    <scope>NUCLEOTIDE SEQUENCE [LARGE SCALE GENOMIC DNA]</scope>
    <source>
        <strain evidence="9 10">YC2-7</strain>
    </source>
</reference>
<keyword evidence="1 7" id="KW-0637">Prenyltransferase</keyword>
<comment type="caution">
    <text evidence="7">Lacks conserved residue(s) required for the propagation of feature annotation.</text>
</comment>
<dbReference type="InterPro" id="IPR004507">
    <property type="entry name" value="UbiX-like"/>
</dbReference>
<dbReference type="Pfam" id="PF02441">
    <property type="entry name" value="Flavoprotein"/>
    <property type="match status" value="1"/>
</dbReference>
<feature type="binding site" evidence="7">
    <location>
        <position position="123"/>
    </location>
    <ligand>
        <name>FMN</name>
        <dbReference type="ChEBI" id="CHEBI:58210"/>
    </ligand>
</feature>
<organism evidence="9 10">
    <name type="scientific">Antrihabitans stalactiti</name>
    <dbReference type="NCBI Taxonomy" id="2584121"/>
    <lineage>
        <taxon>Bacteria</taxon>
        <taxon>Bacillati</taxon>
        <taxon>Actinomycetota</taxon>
        <taxon>Actinomycetes</taxon>
        <taxon>Mycobacteriales</taxon>
        <taxon>Nocardiaceae</taxon>
        <taxon>Antrihabitans</taxon>
    </lineage>
</organism>
<dbReference type="NCBIfam" id="TIGR00421">
    <property type="entry name" value="ubiX_pad"/>
    <property type="match status" value="1"/>
</dbReference>
<evidence type="ECO:0000256" key="7">
    <source>
        <dbReference type="HAMAP-Rule" id="MF_01984"/>
    </source>
</evidence>
<dbReference type="EC" id="2.5.1.129" evidence="7"/>
<dbReference type="FunFam" id="3.40.50.1950:FF:000001">
    <property type="entry name" value="Flavin prenyltransferase UbiX"/>
    <property type="match status" value="1"/>
</dbReference>
<comment type="similarity">
    <text evidence="6 7">Belongs to the UbiX/PAD1 family.</text>
</comment>
<dbReference type="InterPro" id="IPR036551">
    <property type="entry name" value="Flavin_trans-like"/>
</dbReference>
<comment type="caution">
    <text evidence="9">The sequence shown here is derived from an EMBL/GenBank/DDBJ whole genome shotgun (WGS) entry which is preliminary data.</text>
</comment>
<accession>A0A848KLP6</accession>
<evidence type="ECO:0000256" key="6">
    <source>
        <dbReference type="ARBA" id="ARBA00060793"/>
    </source>
</evidence>
<keyword evidence="10" id="KW-1185">Reference proteome</keyword>
<dbReference type="NCBIfam" id="NF004685">
    <property type="entry name" value="PRK06029.1"/>
    <property type="match status" value="1"/>
</dbReference>
<gene>
    <name evidence="7" type="primary">ubiX</name>
    <name evidence="9" type="ORF">FGL95_31670</name>
</gene>
<sequence>MKRLIVAITGASGAIYGIRALELLRDVEDVETHAILTASCMRTIVEETDYKPDEVRDLADRVYNPKDIGAAVSSGSFITAGMLVAPCSVKTLSGIANCYNDELVVRAADVCLKERRRVVLLLRETPLHAGHIELMAQATRNGAILMPPVPAFYHRPATLDDVVNQTLARALDLLDIPLPGTKRWDGTGRGAVRPRVVDRGQNGLSLANPIER</sequence>
<keyword evidence="3 7" id="KW-0288">FMN</keyword>
<name>A0A848KLP6_9NOCA</name>
<evidence type="ECO:0000259" key="8">
    <source>
        <dbReference type="Pfam" id="PF02441"/>
    </source>
</evidence>
<dbReference type="AlphaFoldDB" id="A0A848KLP6"/>
<keyword evidence="4 7" id="KW-0808">Transferase</keyword>
<feature type="binding site" evidence="7">
    <location>
        <position position="153"/>
    </location>
    <ligand>
        <name>dimethylallyl phosphate</name>
        <dbReference type="ChEBI" id="CHEBI:88052"/>
    </ligand>
</feature>
<dbReference type="RefSeq" id="WP_169594987.1">
    <property type="nucleotide sequence ID" value="NZ_VCQU01000020.1"/>
</dbReference>
<comment type="function">
    <text evidence="7">Flavin prenyltransferase that catalyzes the synthesis of the prenylated FMN cofactor (prenyl-FMN) for 4-hydroxy-3-polyprenylbenzoic acid decarboxylase UbiD. The prenyltransferase is metal-independent and links a dimethylallyl moiety from dimethylallyl monophosphate (DMAP) to the flavin N5 and C6 atoms of FMN.</text>
</comment>
<evidence type="ECO:0000256" key="2">
    <source>
        <dbReference type="ARBA" id="ARBA00022630"/>
    </source>
</evidence>
<evidence type="ECO:0000256" key="3">
    <source>
        <dbReference type="ARBA" id="ARBA00022643"/>
    </source>
</evidence>
<feature type="binding site" evidence="7">
    <location>
        <position position="37"/>
    </location>
    <ligand>
        <name>FMN</name>
        <dbReference type="ChEBI" id="CHEBI:58210"/>
    </ligand>
</feature>
<reference evidence="9 10" key="2">
    <citation type="submission" date="2020-06" db="EMBL/GenBank/DDBJ databases">
        <title>Antribacter stalactiti gen. nov., sp. nov., a new member of the family Nacardiaceae isolated from a cave.</title>
        <authorList>
            <person name="Kim I.S."/>
        </authorList>
    </citation>
    <scope>NUCLEOTIDE SEQUENCE [LARGE SCALE GENOMIC DNA]</scope>
    <source>
        <strain evidence="9 10">YC2-7</strain>
    </source>
</reference>
<evidence type="ECO:0000256" key="5">
    <source>
        <dbReference type="ARBA" id="ARBA00050612"/>
    </source>
</evidence>
<dbReference type="Proteomes" id="UP000535543">
    <property type="component" value="Unassembled WGS sequence"/>
</dbReference>
<dbReference type="GO" id="GO:0106141">
    <property type="term" value="F:flavin prenyltransferase activity"/>
    <property type="evidence" value="ECO:0007669"/>
    <property type="project" value="UniProtKB-EC"/>
</dbReference>
<protein>
    <recommendedName>
        <fullName evidence="7">Flavin prenyltransferase UbiX</fullName>
        <ecNumber evidence="7">2.5.1.129</ecNumber>
    </recommendedName>
</protein>
<feature type="domain" description="Flavoprotein" evidence="8">
    <location>
        <begin position="2"/>
        <end position="165"/>
    </location>
</feature>
<evidence type="ECO:0000256" key="4">
    <source>
        <dbReference type="ARBA" id="ARBA00022679"/>
    </source>
</evidence>
<evidence type="ECO:0000256" key="1">
    <source>
        <dbReference type="ARBA" id="ARBA00022602"/>
    </source>
</evidence>
<evidence type="ECO:0000313" key="9">
    <source>
        <dbReference type="EMBL" id="NMN99585.1"/>
    </source>
</evidence>
<dbReference type="Gene3D" id="3.40.50.1950">
    <property type="entry name" value="Flavin prenyltransferase-like"/>
    <property type="match status" value="1"/>
</dbReference>
<dbReference type="HAMAP" id="MF_01984">
    <property type="entry name" value="ubiX_pad"/>
    <property type="match status" value="1"/>
</dbReference>
<proteinExistence type="inferred from homology"/>
<feature type="binding site" evidence="7">
    <location>
        <position position="169"/>
    </location>
    <ligand>
        <name>dimethylallyl phosphate</name>
        <dbReference type="ChEBI" id="CHEBI:88052"/>
    </ligand>
</feature>
<feature type="binding site" evidence="7">
    <location>
        <begin position="10"/>
        <end position="12"/>
    </location>
    <ligand>
        <name>FMN</name>
        <dbReference type="ChEBI" id="CHEBI:58210"/>
    </ligand>
</feature>
<comment type="catalytic activity">
    <reaction evidence="5 7">
        <text>dimethylallyl phosphate + FMNH2 = prenylated FMNH2 + phosphate</text>
        <dbReference type="Rhea" id="RHEA:37743"/>
        <dbReference type="ChEBI" id="CHEBI:43474"/>
        <dbReference type="ChEBI" id="CHEBI:57618"/>
        <dbReference type="ChEBI" id="CHEBI:87467"/>
        <dbReference type="ChEBI" id="CHEBI:88052"/>
        <dbReference type="EC" id="2.5.1.129"/>
    </reaction>
</comment>
<evidence type="ECO:0000313" key="10">
    <source>
        <dbReference type="Proteomes" id="UP000535543"/>
    </source>
</evidence>